<dbReference type="SUPFAM" id="SSF52172">
    <property type="entry name" value="CheY-like"/>
    <property type="match status" value="1"/>
</dbReference>
<dbReference type="InterPro" id="IPR011006">
    <property type="entry name" value="CheY-like_superfamily"/>
</dbReference>
<dbReference type="Pfam" id="PF00072">
    <property type="entry name" value="Response_reg"/>
    <property type="match status" value="1"/>
</dbReference>
<keyword evidence="6" id="KW-0548">Nucleotidyltransferase</keyword>
<evidence type="ECO:0000256" key="3">
    <source>
        <dbReference type="SAM" id="MobiDB-lite"/>
    </source>
</evidence>
<sequence length="349" mass="38253">MTNSQAIAANSEPIRRLATGKAESPSRPFDPGSFLILVVDDVSQNVRLSIEMLDQAGYETTFAMTGAEALMRVRSAQPDLILLDLMMPGMSGLQLCDRLKEDPILRDIPVLFVTASNEETHMLEAFQLGAVDYITKPFRSAELLARVRVHLELKQARDRLSQALTALQRTHAQLQSAYTELGRLATTDPLTGLANRRHWMTLAKKEFQRSCRYQHPLSVLMLDLDHFKAVNDTYGHAVGDLALATATQAASSILRTQDCLGRYGGEEFVMLLPETDAAAAAIVAERIRKAIADPTITSLPSAPGLTLTVSIGGTSCQSTDTSIEAALNRADRALYQAKNRGRNRVMMVL</sequence>
<dbReference type="PROSITE" id="PS50887">
    <property type="entry name" value="GGDEF"/>
    <property type="match status" value="1"/>
</dbReference>
<dbReference type="InterPro" id="IPR001789">
    <property type="entry name" value="Sig_transdc_resp-reg_receiver"/>
</dbReference>
<comment type="caution">
    <text evidence="6">The sequence shown here is derived from an EMBL/GenBank/DDBJ whole genome shotgun (WGS) entry which is preliminary data.</text>
</comment>
<dbReference type="CDD" id="cd01949">
    <property type="entry name" value="GGDEF"/>
    <property type="match status" value="1"/>
</dbReference>
<proteinExistence type="predicted"/>
<dbReference type="Pfam" id="PF00990">
    <property type="entry name" value="GGDEF"/>
    <property type="match status" value="1"/>
</dbReference>
<dbReference type="PANTHER" id="PTHR45138">
    <property type="entry name" value="REGULATORY COMPONENTS OF SENSORY TRANSDUCTION SYSTEM"/>
    <property type="match status" value="1"/>
</dbReference>
<dbReference type="GO" id="GO:0052621">
    <property type="term" value="F:diguanylate cyclase activity"/>
    <property type="evidence" value="ECO:0007669"/>
    <property type="project" value="UniProtKB-EC"/>
</dbReference>
<feature type="domain" description="Response regulatory" evidence="4">
    <location>
        <begin position="35"/>
        <end position="151"/>
    </location>
</feature>
<dbReference type="SUPFAM" id="SSF55073">
    <property type="entry name" value="Nucleotide cyclase"/>
    <property type="match status" value="1"/>
</dbReference>
<dbReference type="SMART" id="SM00267">
    <property type="entry name" value="GGDEF"/>
    <property type="match status" value="1"/>
</dbReference>
<keyword evidence="6" id="KW-0808">Transferase</keyword>
<dbReference type="PROSITE" id="PS50110">
    <property type="entry name" value="RESPONSE_REGULATORY"/>
    <property type="match status" value="1"/>
</dbReference>
<feature type="coiled-coil region" evidence="2">
    <location>
        <begin position="150"/>
        <end position="177"/>
    </location>
</feature>
<evidence type="ECO:0000256" key="2">
    <source>
        <dbReference type="SAM" id="Coils"/>
    </source>
</evidence>
<evidence type="ECO:0000259" key="4">
    <source>
        <dbReference type="PROSITE" id="PS50110"/>
    </source>
</evidence>
<evidence type="ECO:0000313" key="7">
    <source>
        <dbReference type="Proteomes" id="UP001604335"/>
    </source>
</evidence>
<dbReference type="Gene3D" id="3.30.70.270">
    <property type="match status" value="1"/>
</dbReference>
<reference evidence="7" key="1">
    <citation type="journal article" date="2024" name="Algal Res.">
        <title>Biochemical, toxicological and genomic investigation of a high-biomass producing Limnothrix strain isolated from Italian shallow drinking water reservoir.</title>
        <authorList>
            <person name="Simonazzi M."/>
            <person name="Shishido T.K."/>
            <person name="Delbaje E."/>
            <person name="Wahlsten M."/>
            <person name="Fewer D.P."/>
            <person name="Sivonen K."/>
            <person name="Pezzolesi L."/>
            <person name="Pistocchi R."/>
        </authorList>
    </citation>
    <scope>NUCLEOTIDE SEQUENCE [LARGE SCALE GENOMIC DNA]</scope>
    <source>
        <strain evidence="7">LRLZ20PSL1</strain>
    </source>
</reference>
<gene>
    <name evidence="6" type="ORF">VPK24_16470</name>
</gene>
<keyword evidence="1" id="KW-0597">Phosphoprotein</keyword>
<dbReference type="EC" id="2.7.7.65" evidence="6"/>
<evidence type="ECO:0000259" key="5">
    <source>
        <dbReference type="PROSITE" id="PS50887"/>
    </source>
</evidence>
<name>A0ABW7CHE5_9CYAN</name>
<dbReference type="PANTHER" id="PTHR45138:SF9">
    <property type="entry name" value="DIGUANYLATE CYCLASE DGCM-RELATED"/>
    <property type="match status" value="1"/>
</dbReference>
<dbReference type="SMART" id="SM00448">
    <property type="entry name" value="REC"/>
    <property type="match status" value="1"/>
</dbReference>
<keyword evidence="2" id="KW-0175">Coiled coil</keyword>
<keyword evidence="7" id="KW-1185">Reference proteome</keyword>
<dbReference type="InterPro" id="IPR043128">
    <property type="entry name" value="Rev_trsase/Diguanyl_cyclase"/>
</dbReference>
<dbReference type="NCBIfam" id="TIGR00254">
    <property type="entry name" value="GGDEF"/>
    <property type="match status" value="1"/>
</dbReference>
<dbReference type="InterPro" id="IPR029787">
    <property type="entry name" value="Nucleotide_cyclase"/>
</dbReference>
<dbReference type="InterPro" id="IPR050469">
    <property type="entry name" value="Diguanylate_Cyclase"/>
</dbReference>
<dbReference type="RefSeq" id="WP_393015043.1">
    <property type="nucleotide sequence ID" value="NZ_JAZAQF010000088.1"/>
</dbReference>
<accession>A0ABW7CHE5</accession>
<dbReference type="EMBL" id="JAZAQF010000088">
    <property type="protein sequence ID" value="MFG3819241.1"/>
    <property type="molecule type" value="Genomic_DNA"/>
</dbReference>
<feature type="region of interest" description="Disordered" evidence="3">
    <location>
        <begin position="1"/>
        <end position="27"/>
    </location>
</feature>
<dbReference type="Gene3D" id="3.40.50.2300">
    <property type="match status" value="1"/>
</dbReference>
<evidence type="ECO:0000256" key="1">
    <source>
        <dbReference type="PROSITE-ProRule" id="PRU00169"/>
    </source>
</evidence>
<protein>
    <submittedName>
        <fullName evidence="6">Diguanylate cyclase</fullName>
        <ecNumber evidence="6">2.7.7.65</ecNumber>
    </submittedName>
</protein>
<feature type="modified residue" description="4-aspartylphosphate" evidence="1">
    <location>
        <position position="84"/>
    </location>
</feature>
<dbReference type="InterPro" id="IPR000160">
    <property type="entry name" value="GGDEF_dom"/>
</dbReference>
<dbReference type="CDD" id="cd19920">
    <property type="entry name" value="REC_PA4781-like"/>
    <property type="match status" value="1"/>
</dbReference>
<dbReference type="Proteomes" id="UP001604335">
    <property type="component" value="Unassembled WGS sequence"/>
</dbReference>
<feature type="domain" description="GGDEF" evidence="5">
    <location>
        <begin position="215"/>
        <end position="349"/>
    </location>
</feature>
<evidence type="ECO:0000313" key="6">
    <source>
        <dbReference type="EMBL" id="MFG3819241.1"/>
    </source>
</evidence>
<organism evidence="6 7">
    <name type="scientific">Limnothrix redekei LRLZ20PSL1</name>
    <dbReference type="NCBI Taxonomy" id="3112953"/>
    <lineage>
        <taxon>Bacteria</taxon>
        <taxon>Bacillati</taxon>
        <taxon>Cyanobacteriota</taxon>
        <taxon>Cyanophyceae</taxon>
        <taxon>Pseudanabaenales</taxon>
        <taxon>Pseudanabaenaceae</taxon>
        <taxon>Limnothrix</taxon>
    </lineage>
</organism>